<dbReference type="GO" id="GO:0005615">
    <property type="term" value="C:extracellular space"/>
    <property type="evidence" value="ECO:0007669"/>
    <property type="project" value="TreeGrafter"/>
</dbReference>
<name>A0A2G8LNE0_STIJA</name>
<dbReference type="Proteomes" id="UP000230750">
    <property type="component" value="Unassembled WGS sequence"/>
</dbReference>
<accession>A0A2G8LNE0</accession>
<evidence type="ECO:0000259" key="2">
    <source>
        <dbReference type="SMART" id="SM00186"/>
    </source>
</evidence>
<dbReference type="AlphaFoldDB" id="A0A2G8LNE0"/>
<feature type="domain" description="Fibrinogen C-terminal" evidence="2">
    <location>
        <begin position="1"/>
        <end position="122"/>
    </location>
</feature>
<dbReference type="PANTHER" id="PTHR19143">
    <property type="entry name" value="FIBRINOGEN/TENASCIN/ANGIOPOEITIN"/>
    <property type="match status" value="1"/>
</dbReference>
<sequence length="126" mass="14479">MQDSKFKIIWTVPRDTESDRKRYLQKYMQKQNKMSNETTTGLSDGLSDQNGKAFSTTDMENTERDNNCADITHSGWWHEECNGDYTNLNGVYGSNQDSTSIYWKGLPNGESIVSSEMKIRRCVNCD</sequence>
<dbReference type="InterPro" id="IPR002181">
    <property type="entry name" value="Fibrinogen_a/b/g_C_dom"/>
</dbReference>
<dbReference type="Gene3D" id="3.90.215.10">
    <property type="entry name" value="Gamma Fibrinogen, chain A, domain 1"/>
    <property type="match status" value="1"/>
</dbReference>
<dbReference type="STRING" id="307972.A0A2G8LNE0"/>
<reference evidence="3 4" key="1">
    <citation type="journal article" date="2017" name="PLoS Biol.">
        <title>The sea cucumber genome provides insights into morphological evolution and visceral regeneration.</title>
        <authorList>
            <person name="Zhang X."/>
            <person name="Sun L."/>
            <person name="Yuan J."/>
            <person name="Sun Y."/>
            <person name="Gao Y."/>
            <person name="Zhang L."/>
            <person name="Li S."/>
            <person name="Dai H."/>
            <person name="Hamel J.F."/>
            <person name="Liu C."/>
            <person name="Yu Y."/>
            <person name="Liu S."/>
            <person name="Lin W."/>
            <person name="Guo K."/>
            <person name="Jin S."/>
            <person name="Xu P."/>
            <person name="Storey K.B."/>
            <person name="Huan P."/>
            <person name="Zhang T."/>
            <person name="Zhou Y."/>
            <person name="Zhang J."/>
            <person name="Lin C."/>
            <person name="Li X."/>
            <person name="Xing L."/>
            <person name="Huo D."/>
            <person name="Sun M."/>
            <person name="Wang L."/>
            <person name="Mercier A."/>
            <person name="Li F."/>
            <person name="Yang H."/>
            <person name="Xiang J."/>
        </authorList>
    </citation>
    <scope>NUCLEOTIDE SEQUENCE [LARGE SCALE GENOMIC DNA]</scope>
    <source>
        <strain evidence="3">Shaxun</strain>
        <tissue evidence="3">Muscle</tissue>
    </source>
</reference>
<comment type="caution">
    <text evidence="3">The sequence shown here is derived from an EMBL/GenBank/DDBJ whole genome shotgun (WGS) entry which is preliminary data.</text>
</comment>
<feature type="compositionally biased region" description="Polar residues" evidence="1">
    <location>
        <begin position="28"/>
        <end position="59"/>
    </location>
</feature>
<dbReference type="InterPro" id="IPR014716">
    <property type="entry name" value="Fibrinogen_a/b/g_C_1"/>
</dbReference>
<evidence type="ECO:0000313" key="3">
    <source>
        <dbReference type="EMBL" id="PIK61773.1"/>
    </source>
</evidence>
<evidence type="ECO:0000256" key="1">
    <source>
        <dbReference type="SAM" id="MobiDB-lite"/>
    </source>
</evidence>
<dbReference type="SMART" id="SM00186">
    <property type="entry name" value="FBG"/>
    <property type="match status" value="1"/>
</dbReference>
<dbReference type="OrthoDB" id="6071009at2759"/>
<dbReference type="InterPro" id="IPR036056">
    <property type="entry name" value="Fibrinogen-like_C"/>
</dbReference>
<protein>
    <submittedName>
        <fullName evidence="3">Putative angiopoietin-4-like</fullName>
    </submittedName>
</protein>
<dbReference type="InterPro" id="IPR050373">
    <property type="entry name" value="Fibrinogen_C-term_domain"/>
</dbReference>
<keyword evidence="4" id="KW-1185">Reference proteome</keyword>
<dbReference type="EMBL" id="MRZV01000025">
    <property type="protein sequence ID" value="PIK61773.1"/>
    <property type="molecule type" value="Genomic_DNA"/>
</dbReference>
<evidence type="ECO:0000313" key="4">
    <source>
        <dbReference type="Proteomes" id="UP000230750"/>
    </source>
</evidence>
<feature type="region of interest" description="Disordered" evidence="1">
    <location>
        <begin position="28"/>
        <end position="65"/>
    </location>
</feature>
<organism evidence="3 4">
    <name type="scientific">Stichopus japonicus</name>
    <name type="common">Sea cucumber</name>
    <dbReference type="NCBI Taxonomy" id="307972"/>
    <lineage>
        <taxon>Eukaryota</taxon>
        <taxon>Metazoa</taxon>
        <taxon>Echinodermata</taxon>
        <taxon>Eleutherozoa</taxon>
        <taxon>Echinozoa</taxon>
        <taxon>Holothuroidea</taxon>
        <taxon>Aspidochirotacea</taxon>
        <taxon>Aspidochirotida</taxon>
        <taxon>Stichopodidae</taxon>
        <taxon>Apostichopus</taxon>
    </lineage>
</organism>
<dbReference type="Pfam" id="PF00147">
    <property type="entry name" value="Fibrinogen_C"/>
    <property type="match status" value="1"/>
</dbReference>
<gene>
    <name evidence="3" type="ORF">BSL78_01327</name>
</gene>
<proteinExistence type="predicted"/>
<dbReference type="SUPFAM" id="SSF56496">
    <property type="entry name" value="Fibrinogen C-terminal domain-like"/>
    <property type="match status" value="1"/>
</dbReference>